<dbReference type="InterPro" id="IPR013096">
    <property type="entry name" value="Cupin_2"/>
</dbReference>
<dbReference type="Gene3D" id="2.60.120.10">
    <property type="entry name" value="Jelly Rolls"/>
    <property type="match status" value="1"/>
</dbReference>
<protein>
    <recommendedName>
        <fullName evidence="1">Cupin type-2 domain-containing protein</fullName>
    </recommendedName>
</protein>
<gene>
    <name evidence="2" type="ORF">HAHE_25200</name>
</gene>
<dbReference type="InterPro" id="IPR014710">
    <property type="entry name" value="RmlC-like_jellyroll"/>
</dbReference>
<dbReference type="SUPFAM" id="SSF51182">
    <property type="entry name" value="RmlC-like cupins"/>
    <property type="match status" value="1"/>
</dbReference>
<evidence type="ECO:0000313" key="2">
    <source>
        <dbReference type="EMBL" id="BCX48612.1"/>
    </source>
</evidence>
<dbReference type="CDD" id="cd02209">
    <property type="entry name" value="cupin_XRE_C"/>
    <property type="match status" value="1"/>
</dbReference>
<evidence type="ECO:0000259" key="1">
    <source>
        <dbReference type="Pfam" id="PF07883"/>
    </source>
</evidence>
<keyword evidence="3" id="KW-1185">Reference proteome</keyword>
<dbReference type="EMBL" id="AP024702">
    <property type="protein sequence ID" value="BCX48612.1"/>
    <property type="molecule type" value="Genomic_DNA"/>
</dbReference>
<evidence type="ECO:0000313" key="3">
    <source>
        <dbReference type="Proteomes" id="UP001374893"/>
    </source>
</evidence>
<dbReference type="Pfam" id="PF07883">
    <property type="entry name" value="Cupin_2"/>
    <property type="match status" value="1"/>
</dbReference>
<sequence>MADILEIPCLQIFFSFCQRPTIRDVIHGHAKAWSINRDPTDGSEGCEVRSLANNIASKLSVRIDYLKIEAGGKTGWSPHNGYEFAFVFQGKGLRFLIGESEDRDQAKPFQVQEDEAIAFPSGLWHCIENIGGNEAILAVARPAKCRPVTLDG</sequence>
<name>A0ABM7RER4_9BACT</name>
<reference evidence="2 3" key="1">
    <citation type="submission" date="2021-06" db="EMBL/GenBank/DDBJ databases">
        <title>Complete genome of Haloferula helveola possessing various polysaccharide degrading enzymes.</title>
        <authorList>
            <person name="Takami H."/>
            <person name="Huang C."/>
            <person name="Hamasaki K."/>
        </authorList>
    </citation>
    <scope>NUCLEOTIDE SEQUENCE [LARGE SCALE GENOMIC DNA]</scope>
    <source>
        <strain evidence="2 3">CN-1</strain>
    </source>
</reference>
<dbReference type="InterPro" id="IPR011051">
    <property type="entry name" value="RmlC_Cupin_sf"/>
</dbReference>
<dbReference type="Proteomes" id="UP001374893">
    <property type="component" value="Chromosome"/>
</dbReference>
<proteinExistence type="predicted"/>
<accession>A0ABM7RER4</accession>
<organism evidence="2 3">
    <name type="scientific">Haloferula helveola</name>
    <dbReference type="NCBI Taxonomy" id="490095"/>
    <lineage>
        <taxon>Bacteria</taxon>
        <taxon>Pseudomonadati</taxon>
        <taxon>Verrucomicrobiota</taxon>
        <taxon>Verrucomicrobiia</taxon>
        <taxon>Verrucomicrobiales</taxon>
        <taxon>Verrucomicrobiaceae</taxon>
        <taxon>Haloferula</taxon>
    </lineage>
</organism>
<feature type="domain" description="Cupin type-2" evidence="1">
    <location>
        <begin position="66"/>
        <end position="137"/>
    </location>
</feature>